<dbReference type="Proteomes" id="UP000287651">
    <property type="component" value="Unassembled WGS sequence"/>
</dbReference>
<feature type="compositionally biased region" description="Polar residues" evidence="1">
    <location>
        <begin position="53"/>
        <end position="62"/>
    </location>
</feature>
<comment type="caution">
    <text evidence="2">The sequence shown here is derived from an EMBL/GenBank/DDBJ whole genome shotgun (WGS) entry which is preliminary data.</text>
</comment>
<dbReference type="AlphaFoldDB" id="A0A427B349"/>
<evidence type="ECO:0000313" key="3">
    <source>
        <dbReference type="Proteomes" id="UP000287651"/>
    </source>
</evidence>
<evidence type="ECO:0000313" key="2">
    <source>
        <dbReference type="EMBL" id="RRT82909.1"/>
    </source>
</evidence>
<organism evidence="2 3">
    <name type="scientific">Ensete ventricosum</name>
    <name type="common">Abyssinian banana</name>
    <name type="synonym">Musa ensete</name>
    <dbReference type="NCBI Taxonomy" id="4639"/>
    <lineage>
        <taxon>Eukaryota</taxon>
        <taxon>Viridiplantae</taxon>
        <taxon>Streptophyta</taxon>
        <taxon>Embryophyta</taxon>
        <taxon>Tracheophyta</taxon>
        <taxon>Spermatophyta</taxon>
        <taxon>Magnoliopsida</taxon>
        <taxon>Liliopsida</taxon>
        <taxon>Zingiberales</taxon>
        <taxon>Musaceae</taxon>
        <taxon>Ensete</taxon>
    </lineage>
</organism>
<name>A0A427B349_ENSVE</name>
<reference evidence="2 3" key="1">
    <citation type="journal article" date="2014" name="Agronomy (Basel)">
        <title>A Draft Genome Sequence for Ensete ventricosum, the Drought-Tolerant Tree Against Hunger.</title>
        <authorList>
            <person name="Harrison J."/>
            <person name="Moore K.A."/>
            <person name="Paszkiewicz K."/>
            <person name="Jones T."/>
            <person name="Grant M."/>
            <person name="Ambacheew D."/>
            <person name="Muzemil S."/>
            <person name="Studholme D.J."/>
        </authorList>
    </citation>
    <scope>NUCLEOTIDE SEQUENCE [LARGE SCALE GENOMIC DNA]</scope>
</reference>
<feature type="compositionally biased region" description="Polar residues" evidence="1">
    <location>
        <begin position="1"/>
        <end position="21"/>
    </location>
</feature>
<evidence type="ECO:0000256" key="1">
    <source>
        <dbReference type="SAM" id="MobiDB-lite"/>
    </source>
</evidence>
<feature type="compositionally biased region" description="Basic and acidic residues" evidence="1">
    <location>
        <begin position="26"/>
        <end position="38"/>
    </location>
</feature>
<gene>
    <name evidence="2" type="ORF">B296_00007828</name>
</gene>
<proteinExistence type="predicted"/>
<protein>
    <submittedName>
        <fullName evidence="2">Uncharacterized protein</fullName>
    </submittedName>
</protein>
<accession>A0A427B349</accession>
<sequence length="95" mass="10786">MLLPDQLQNFQTKSDSTTITGTACDHNTRTQKSKETDRSIQPNPLILDDSGKQENNPPTHTQPLIWAPKNRKLVREYHTASKTKKACNKTWNSVP</sequence>
<dbReference type="EMBL" id="AMZH03000601">
    <property type="protein sequence ID" value="RRT82909.1"/>
    <property type="molecule type" value="Genomic_DNA"/>
</dbReference>
<feature type="region of interest" description="Disordered" evidence="1">
    <location>
        <begin position="1"/>
        <end position="64"/>
    </location>
</feature>